<protein>
    <submittedName>
        <fullName evidence="1">Uncharacterized protein</fullName>
    </submittedName>
</protein>
<sequence>MRIYPGIFKPVKKTVNRSSKFIFHFFRLFTYLRKLTHSAPFPQ</sequence>
<evidence type="ECO:0000313" key="1">
    <source>
        <dbReference type="EMBL" id="ABX21512.1"/>
    </source>
</evidence>
<accession>A9MEQ5</accession>
<reference evidence="1 2" key="1">
    <citation type="submission" date="2007-11" db="EMBL/GenBank/DDBJ databases">
        <authorList>
            <consortium name="The Salmonella enterica serovar Arizonae Genome Sequencing Project"/>
            <person name="McClelland M."/>
            <person name="Sanderson E.K."/>
            <person name="Porwollik S."/>
            <person name="Spieth J."/>
            <person name="Clifton W.S."/>
            <person name="Fulton R."/>
            <person name="Chunyan W."/>
            <person name="Wollam A."/>
            <person name="Shah N."/>
            <person name="Pepin K."/>
            <person name="Bhonagiri V."/>
            <person name="Nash W."/>
            <person name="Johnson M."/>
            <person name="Thiruvilangam P."/>
            <person name="Wilson R."/>
        </authorList>
    </citation>
    <scope>NUCLEOTIDE SEQUENCE [LARGE SCALE GENOMIC DNA]</scope>
    <source>
        <strain evidence="2">ATCC BAA-731 / CDC346-86 / RSK2980</strain>
    </source>
</reference>
<dbReference type="HOGENOM" id="CLU_212637_0_0_6"/>
<organism evidence="1 2">
    <name type="scientific">Salmonella arizonae (strain ATCC BAA-731 / CDC346-86 / RSK2980)</name>
    <dbReference type="NCBI Taxonomy" id="41514"/>
    <lineage>
        <taxon>Bacteria</taxon>
        <taxon>Pseudomonadati</taxon>
        <taxon>Pseudomonadota</taxon>
        <taxon>Gammaproteobacteria</taxon>
        <taxon>Enterobacterales</taxon>
        <taxon>Enterobacteriaceae</taxon>
        <taxon>Salmonella</taxon>
    </lineage>
</organism>
<proteinExistence type="predicted"/>
<dbReference type="AlphaFoldDB" id="A9MEQ5"/>
<evidence type="ECO:0000313" key="2">
    <source>
        <dbReference type="Proteomes" id="UP000002084"/>
    </source>
</evidence>
<keyword evidence="2" id="KW-1185">Reference proteome</keyword>
<dbReference type="STRING" id="41514.SARI_01620"/>
<dbReference type="EMBL" id="CP000880">
    <property type="protein sequence ID" value="ABX21512.1"/>
    <property type="molecule type" value="Genomic_DNA"/>
</dbReference>
<dbReference type="KEGG" id="ses:SARI_01620"/>
<gene>
    <name evidence="1" type="ordered locus">SARI_01620</name>
</gene>
<dbReference type="Proteomes" id="UP000002084">
    <property type="component" value="Chromosome"/>
</dbReference>
<name>A9MEQ5_SALAR</name>